<dbReference type="GO" id="GO:0052816">
    <property type="term" value="F:long-chain fatty acyl-CoA hydrolase activity"/>
    <property type="evidence" value="ECO:0007669"/>
    <property type="project" value="TreeGrafter"/>
</dbReference>
<dbReference type="GO" id="GO:0005829">
    <property type="term" value="C:cytosol"/>
    <property type="evidence" value="ECO:0007669"/>
    <property type="project" value="TreeGrafter"/>
</dbReference>
<proteinExistence type="inferred from homology"/>
<dbReference type="Pfam" id="PF03061">
    <property type="entry name" value="4HBT"/>
    <property type="match status" value="1"/>
</dbReference>
<dbReference type="EMBL" id="UHIC01000001">
    <property type="protein sequence ID" value="SUO93283.1"/>
    <property type="molecule type" value="Genomic_DNA"/>
</dbReference>
<dbReference type="CDD" id="cd03442">
    <property type="entry name" value="BFIT_BACH"/>
    <property type="match status" value="1"/>
</dbReference>
<dbReference type="RefSeq" id="WP_072575727.1">
    <property type="nucleotide sequence ID" value="NZ_LWHB01000022.1"/>
</dbReference>
<dbReference type="InterPro" id="IPR006683">
    <property type="entry name" value="Thioestr_dom"/>
</dbReference>
<dbReference type="InterPro" id="IPR040170">
    <property type="entry name" value="Cytosol_ACT"/>
</dbReference>
<keyword evidence="2 3" id="KW-0378">Hydrolase</keyword>
<protein>
    <submittedName>
        <fullName evidence="5">Uncharacterized acyl-CoA thioester hydrolase HI_0827</fullName>
        <ecNumber evidence="5">3.1.2.-</ecNumber>
    </submittedName>
</protein>
<feature type="domain" description="HotDog ACOT-type" evidence="4">
    <location>
        <begin position="8"/>
        <end position="120"/>
    </location>
</feature>
<dbReference type="OrthoDB" id="9809430at2"/>
<dbReference type="InterPro" id="IPR033120">
    <property type="entry name" value="HOTDOG_ACOT"/>
</dbReference>
<evidence type="ECO:0000259" key="4">
    <source>
        <dbReference type="PROSITE" id="PS51770"/>
    </source>
</evidence>
<evidence type="ECO:0000256" key="1">
    <source>
        <dbReference type="ARBA" id="ARBA00010458"/>
    </source>
</evidence>
<comment type="similarity">
    <text evidence="1">Belongs to the acyl coenzyme A hydrolase family.</text>
</comment>
<name>A0A380MN05_9GAMM</name>
<evidence type="ECO:0000313" key="6">
    <source>
        <dbReference type="Proteomes" id="UP000254601"/>
    </source>
</evidence>
<evidence type="ECO:0000313" key="5">
    <source>
        <dbReference type="EMBL" id="SUO93283.1"/>
    </source>
</evidence>
<dbReference type="PANTHER" id="PTHR11049:SF16">
    <property type="entry name" value="PROTEIN VDLD"/>
    <property type="match status" value="1"/>
</dbReference>
<sequence>MQDFIRPEDSDITLSVVMHPEDTNVAGNIFGGKILALMDQAAYACACKHARAPTVTASVNTVNFLTPIYVGDLVTIKARVNYVGSSSMVVGIRVEAENLIEGHVRHSNSSYFTMVAMEDGKPKKVPGLLLENVEDVRRFVRSHQRRVEQKERMDKYTDKTFTLDKEQLDWCNTQNVKIAESLLESFTK</sequence>
<gene>
    <name evidence="5" type="ORF">NCTC13337_00141</name>
</gene>
<evidence type="ECO:0000256" key="3">
    <source>
        <dbReference type="PROSITE-ProRule" id="PRU01106"/>
    </source>
</evidence>
<dbReference type="PROSITE" id="PS51770">
    <property type="entry name" value="HOTDOG_ACOT"/>
    <property type="match status" value="1"/>
</dbReference>
<evidence type="ECO:0000256" key="2">
    <source>
        <dbReference type="ARBA" id="ARBA00022801"/>
    </source>
</evidence>
<dbReference type="PANTHER" id="PTHR11049">
    <property type="entry name" value="ACYL COENZYME A THIOESTER HYDROLASE"/>
    <property type="match status" value="1"/>
</dbReference>
<dbReference type="GO" id="GO:0006637">
    <property type="term" value="P:acyl-CoA metabolic process"/>
    <property type="evidence" value="ECO:0007669"/>
    <property type="project" value="TreeGrafter"/>
</dbReference>
<dbReference type="InterPro" id="IPR029069">
    <property type="entry name" value="HotDog_dom_sf"/>
</dbReference>
<dbReference type="AlphaFoldDB" id="A0A380MN05"/>
<dbReference type="Proteomes" id="UP000254601">
    <property type="component" value="Unassembled WGS sequence"/>
</dbReference>
<accession>A0A380MN05</accession>
<dbReference type="Gene3D" id="3.10.129.10">
    <property type="entry name" value="Hotdog Thioesterase"/>
    <property type="match status" value="1"/>
</dbReference>
<organism evidence="5 6">
    <name type="scientific">Suttonella ornithocola</name>
    <dbReference type="NCBI Taxonomy" id="279832"/>
    <lineage>
        <taxon>Bacteria</taxon>
        <taxon>Pseudomonadati</taxon>
        <taxon>Pseudomonadota</taxon>
        <taxon>Gammaproteobacteria</taxon>
        <taxon>Cardiobacteriales</taxon>
        <taxon>Cardiobacteriaceae</taxon>
        <taxon>Suttonella</taxon>
    </lineage>
</organism>
<dbReference type="EC" id="3.1.2.-" evidence="5"/>
<dbReference type="SUPFAM" id="SSF54637">
    <property type="entry name" value="Thioesterase/thiol ester dehydrase-isomerase"/>
    <property type="match status" value="1"/>
</dbReference>
<keyword evidence="6" id="KW-1185">Reference proteome</keyword>
<reference evidence="5 6" key="1">
    <citation type="submission" date="2018-06" db="EMBL/GenBank/DDBJ databases">
        <authorList>
            <consortium name="Pathogen Informatics"/>
            <person name="Doyle S."/>
        </authorList>
    </citation>
    <scope>NUCLEOTIDE SEQUENCE [LARGE SCALE GENOMIC DNA]</scope>
    <source>
        <strain evidence="5 6">NCTC13337</strain>
    </source>
</reference>